<keyword evidence="5 6" id="KW-0472">Membrane</keyword>
<dbReference type="Proteomes" id="UP000217785">
    <property type="component" value="Unassembled WGS sequence"/>
</dbReference>
<dbReference type="EMBL" id="BDUF01000015">
    <property type="protein sequence ID" value="GAX89186.1"/>
    <property type="molecule type" value="Genomic_DNA"/>
</dbReference>
<evidence type="ECO:0000313" key="9">
    <source>
        <dbReference type="Proteomes" id="UP000217785"/>
    </source>
</evidence>
<feature type="transmembrane region" description="Helical" evidence="6">
    <location>
        <begin position="328"/>
        <end position="349"/>
    </location>
</feature>
<evidence type="ECO:0000256" key="6">
    <source>
        <dbReference type="SAM" id="Phobius"/>
    </source>
</evidence>
<dbReference type="PROSITE" id="PS50850">
    <property type="entry name" value="MFS"/>
    <property type="match status" value="1"/>
</dbReference>
<gene>
    <name evidence="8" type="ORF">EFBL_0804</name>
</gene>
<keyword evidence="4 6" id="KW-1133">Transmembrane helix</keyword>
<evidence type="ECO:0000256" key="1">
    <source>
        <dbReference type="ARBA" id="ARBA00004651"/>
    </source>
</evidence>
<keyword evidence="2" id="KW-0813">Transport</keyword>
<feature type="transmembrane region" description="Helical" evidence="6">
    <location>
        <begin position="216"/>
        <end position="236"/>
    </location>
</feature>
<dbReference type="SUPFAM" id="SSF103473">
    <property type="entry name" value="MFS general substrate transporter"/>
    <property type="match status" value="1"/>
</dbReference>
<dbReference type="GO" id="GO:0022857">
    <property type="term" value="F:transmembrane transporter activity"/>
    <property type="evidence" value="ECO:0007669"/>
    <property type="project" value="InterPro"/>
</dbReference>
<feature type="transmembrane region" description="Helical" evidence="6">
    <location>
        <begin position="12"/>
        <end position="30"/>
    </location>
</feature>
<keyword evidence="3 6" id="KW-0812">Transmembrane</keyword>
<accession>A0A292YJ54</accession>
<reference evidence="9" key="1">
    <citation type="submission" date="2017-07" db="EMBL/GenBank/DDBJ databases">
        <title>Draft genome sequence of Effusibacillus lacus strain skLN1.</title>
        <authorList>
            <person name="Watanabe M."/>
            <person name="Kojima H."/>
            <person name="Fukui M."/>
        </authorList>
    </citation>
    <scope>NUCLEOTIDE SEQUENCE [LARGE SCALE GENOMIC DNA]</scope>
    <source>
        <strain evidence="9">skLN1</strain>
    </source>
</reference>
<protein>
    <submittedName>
        <fullName evidence="8">MFS transporter</fullName>
    </submittedName>
</protein>
<comment type="subcellular location">
    <subcellularLocation>
        <location evidence="1">Cell membrane</location>
        <topology evidence="1">Multi-pass membrane protein</topology>
    </subcellularLocation>
</comment>
<dbReference type="InterPro" id="IPR011701">
    <property type="entry name" value="MFS"/>
</dbReference>
<feature type="transmembrane region" description="Helical" evidence="6">
    <location>
        <begin position="133"/>
        <end position="155"/>
    </location>
</feature>
<evidence type="ECO:0000256" key="2">
    <source>
        <dbReference type="ARBA" id="ARBA00022448"/>
    </source>
</evidence>
<feature type="transmembrane region" description="Helical" evidence="6">
    <location>
        <begin position="243"/>
        <end position="262"/>
    </location>
</feature>
<evidence type="ECO:0000256" key="5">
    <source>
        <dbReference type="ARBA" id="ARBA00023136"/>
    </source>
</evidence>
<feature type="domain" description="Major facilitator superfamily (MFS) profile" evidence="7">
    <location>
        <begin position="1"/>
        <end position="354"/>
    </location>
</feature>
<evidence type="ECO:0000256" key="3">
    <source>
        <dbReference type="ARBA" id="ARBA00022692"/>
    </source>
</evidence>
<evidence type="ECO:0000259" key="7">
    <source>
        <dbReference type="PROSITE" id="PS50850"/>
    </source>
</evidence>
<evidence type="ECO:0000256" key="4">
    <source>
        <dbReference type="ARBA" id="ARBA00022989"/>
    </source>
</evidence>
<feature type="transmembrane region" description="Helical" evidence="6">
    <location>
        <begin position="268"/>
        <end position="288"/>
    </location>
</feature>
<feature type="transmembrane region" description="Helical" evidence="6">
    <location>
        <begin position="300"/>
        <end position="322"/>
    </location>
</feature>
<feature type="transmembrane region" description="Helical" evidence="6">
    <location>
        <begin position="175"/>
        <end position="204"/>
    </location>
</feature>
<dbReference type="AlphaFoldDB" id="A0A292YJ54"/>
<dbReference type="Gene3D" id="1.20.1250.20">
    <property type="entry name" value="MFS general substrate transporter like domains"/>
    <property type="match status" value="2"/>
</dbReference>
<keyword evidence="9" id="KW-1185">Reference proteome</keyword>
<comment type="caution">
    <text evidence="8">The sequence shown here is derived from an EMBL/GenBank/DDBJ whole genome shotgun (WGS) entry which is preliminary data.</text>
</comment>
<evidence type="ECO:0000313" key="8">
    <source>
        <dbReference type="EMBL" id="GAX89186.1"/>
    </source>
</evidence>
<dbReference type="Pfam" id="PF07690">
    <property type="entry name" value="MFS_1"/>
    <property type="match status" value="1"/>
</dbReference>
<organism evidence="8 9">
    <name type="scientific">Effusibacillus lacus</name>
    <dbReference type="NCBI Taxonomy" id="1348429"/>
    <lineage>
        <taxon>Bacteria</taxon>
        <taxon>Bacillati</taxon>
        <taxon>Bacillota</taxon>
        <taxon>Bacilli</taxon>
        <taxon>Bacillales</taxon>
        <taxon>Alicyclobacillaceae</taxon>
        <taxon>Effusibacillus</taxon>
    </lineage>
</organism>
<dbReference type="InterPro" id="IPR020846">
    <property type="entry name" value="MFS_dom"/>
</dbReference>
<sequence length="363" mass="37981">MLPVLQTDLGLNYAQLGIVVMVANITASFFQPALGYMTDKKPLPWLLPLAALFAGLGLSGIALADSFVEVLLMVVLIGLGSATFHPEGSRVAHLAAGPRKGLAQSIFQVGGNAGQAVGPLMIPLLFLPFGLKGAAWLLVPALLGAAALLIVARWYKHWTVTWEKKGHAGAGTNHYGALALLVSVVSIRSWLHSGIASFLPLYYINVTGFNTATAEVYLFVFLMAGAIGTFVGGSLADRFSKRHILLFSMVGGVPFLLLIPYLTGLAGLINIFALGFICLSSFAVTVVYAQELVPGKVGMVSGLMIGFAIGAGGVGAAVMGYFANVLGITTLIELLLVFPILGWLLGVWLPKDGRKGTAASASL</sequence>
<dbReference type="PANTHER" id="PTHR43129">
    <property type="entry name" value="FOSMIDOMYCIN RESISTANCE PROTEIN"/>
    <property type="match status" value="1"/>
</dbReference>
<dbReference type="InterPro" id="IPR036259">
    <property type="entry name" value="MFS_trans_sf"/>
</dbReference>
<proteinExistence type="predicted"/>
<dbReference type="GO" id="GO:0005886">
    <property type="term" value="C:plasma membrane"/>
    <property type="evidence" value="ECO:0007669"/>
    <property type="project" value="UniProtKB-SubCell"/>
</dbReference>
<name>A0A292YJ54_9BACL</name>
<feature type="transmembrane region" description="Helical" evidence="6">
    <location>
        <begin position="42"/>
        <end position="61"/>
    </location>
</feature>
<dbReference type="PANTHER" id="PTHR43129:SF1">
    <property type="entry name" value="FOSMIDOMYCIN RESISTANCE PROTEIN"/>
    <property type="match status" value="1"/>
</dbReference>
<dbReference type="CDD" id="cd17478">
    <property type="entry name" value="MFS_FsR"/>
    <property type="match status" value="1"/>
</dbReference>